<dbReference type="AlphaFoldDB" id="A0A9W6G6I0"/>
<accession>A0A9W6G6I0</accession>
<proteinExistence type="predicted"/>
<feature type="region of interest" description="Disordered" evidence="1">
    <location>
        <begin position="13"/>
        <end position="129"/>
    </location>
</feature>
<dbReference type="Proteomes" id="UP001144313">
    <property type="component" value="Unassembled WGS sequence"/>
</dbReference>
<evidence type="ECO:0000256" key="1">
    <source>
        <dbReference type="SAM" id="MobiDB-lite"/>
    </source>
</evidence>
<comment type="caution">
    <text evidence="2">The sequence shown here is derived from an EMBL/GenBank/DDBJ whole genome shotgun (WGS) entry which is preliminary data.</text>
</comment>
<organism evidence="2 3">
    <name type="scientific">Glycomyces algeriensis</name>
    <dbReference type="NCBI Taxonomy" id="256037"/>
    <lineage>
        <taxon>Bacteria</taxon>
        <taxon>Bacillati</taxon>
        <taxon>Actinomycetota</taxon>
        <taxon>Actinomycetes</taxon>
        <taxon>Glycomycetales</taxon>
        <taxon>Glycomycetaceae</taxon>
        <taxon>Glycomyces</taxon>
    </lineage>
</organism>
<dbReference type="EMBL" id="BSDT01000001">
    <property type="protein sequence ID" value="GLI42035.1"/>
    <property type="molecule type" value="Genomic_DNA"/>
</dbReference>
<keyword evidence="3" id="KW-1185">Reference proteome</keyword>
<reference evidence="2" key="1">
    <citation type="submission" date="2022-12" db="EMBL/GenBank/DDBJ databases">
        <title>Reference genome sequencing for broad-spectrum identification of bacterial and archaeal isolates by mass spectrometry.</title>
        <authorList>
            <person name="Sekiguchi Y."/>
            <person name="Tourlousse D.M."/>
        </authorList>
    </citation>
    <scope>NUCLEOTIDE SEQUENCE</scope>
    <source>
        <strain evidence="2">LLR39Z86</strain>
    </source>
</reference>
<sequence>MRRGLVVHVEAAGPFGPAAPKVRGRDAALRPGAGTRERSGTGGRRRKGVPGPHRIRDLPDRPPGAALRRAGPRGRDTPGLRSLCGPSQRPRPVAAPRPGTPAALGITRPLRPTGAPVQALGPKGRIRAN</sequence>
<gene>
    <name evidence="2" type="ORF">GALLR39Z86_18850</name>
</gene>
<protein>
    <submittedName>
        <fullName evidence="2">Uncharacterized protein</fullName>
    </submittedName>
</protein>
<name>A0A9W6G6I0_9ACTN</name>
<evidence type="ECO:0000313" key="2">
    <source>
        <dbReference type="EMBL" id="GLI42035.1"/>
    </source>
</evidence>
<evidence type="ECO:0000313" key="3">
    <source>
        <dbReference type="Proteomes" id="UP001144313"/>
    </source>
</evidence>